<dbReference type="SUPFAM" id="SSF64182">
    <property type="entry name" value="DHH phosphoesterases"/>
    <property type="match status" value="1"/>
</dbReference>
<feature type="coiled-coil region" evidence="6">
    <location>
        <begin position="311"/>
        <end position="338"/>
    </location>
</feature>
<dbReference type="EMBL" id="AE001437">
    <property type="protein sequence ID" value="AAK80189.1"/>
    <property type="molecule type" value="Genomic_DNA"/>
</dbReference>
<evidence type="ECO:0000259" key="8">
    <source>
        <dbReference type="Pfam" id="PF02272"/>
    </source>
</evidence>
<gene>
    <name evidence="10" type="primary">recJ</name>
    <name evidence="10" type="ordered locus">CA_C2232</name>
</gene>
<accession>Q97GY3</accession>
<dbReference type="HOGENOM" id="CLU_009736_5_2_9"/>
<protein>
    <recommendedName>
        <fullName evidence="2">Single-stranded-DNA-specific exonuclease RecJ</fullName>
    </recommendedName>
</protein>
<evidence type="ECO:0000256" key="1">
    <source>
        <dbReference type="ARBA" id="ARBA00005915"/>
    </source>
</evidence>
<evidence type="ECO:0000256" key="2">
    <source>
        <dbReference type="ARBA" id="ARBA00019841"/>
    </source>
</evidence>
<evidence type="ECO:0000256" key="5">
    <source>
        <dbReference type="ARBA" id="ARBA00022839"/>
    </source>
</evidence>
<organism evidence="10 11">
    <name type="scientific">Clostridium acetobutylicum (strain ATCC 824 / DSM 792 / JCM 1419 / IAM 19013 / LMG 5710 / NBRC 13948 / NRRL B-527 / VKM B-1787 / 2291 / W)</name>
    <dbReference type="NCBI Taxonomy" id="272562"/>
    <lineage>
        <taxon>Bacteria</taxon>
        <taxon>Bacillati</taxon>
        <taxon>Bacillota</taxon>
        <taxon>Clostridia</taxon>
        <taxon>Eubacteriales</taxon>
        <taxon>Clostridiaceae</taxon>
        <taxon>Clostridium</taxon>
    </lineage>
</organism>
<feature type="domain" description="DHHA1" evidence="8">
    <location>
        <begin position="356"/>
        <end position="446"/>
    </location>
</feature>
<dbReference type="InterPro" id="IPR004610">
    <property type="entry name" value="RecJ"/>
</dbReference>
<dbReference type="Pfam" id="PF02272">
    <property type="entry name" value="DHHA1"/>
    <property type="match status" value="1"/>
</dbReference>
<dbReference type="OrthoDB" id="9809852at2"/>
<dbReference type="Pfam" id="PF17768">
    <property type="entry name" value="RecJ_OB"/>
    <property type="match status" value="1"/>
</dbReference>
<keyword evidence="6" id="KW-0175">Coiled coil</keyword>
<dbReference type="Pfam" id="PF01368">
    <property type="entry name" value="DHH"/>
    <property type="match status" value="1"/>
</dbReference>
<proteinExistence type="inferred from homology"/>
<keyword evidence="3" id="KW-0540">Nuclease</keyword>
<evidence type="ECO:0000259" key="7">
    <source>
        <dbReference type="Pfam" id="PF01368"/>
    </source>
</evidence>
<evidence type="ECO:0000313" key="10">
    <source>
        <dbReference type="EMBL" id="AAK80189.1"/>
    </source>
</evidence>
<dbReference type="eggNOG" id="COG0608">
    <property type="taxonomic scope" value="Bacteria"/>
</dbReference>
<dbReference type="PATRIC" id="fig|272562.8.peg.2433"/>
<dbReference type="GO" id="GO:0006281">
    <property type="term" value="P:DNA repair"/>
    <property type="evidence" value="ECO:0007669"/>
    <property type="project" value="InterPro"/>
</dbReference>
<dbReference type="Proteomes" id="UP000000814">
    <property type="component" value="Chromosome"/>
</dbReference>
<dbReference type="InterPro" id="IPR001667">
    <property type="entry name" value="DDH_dom"/>
</dbReference>
<evidence type="ECO:0000256" key="3">
    <source>
        <dbReference type="ARBA" id="ARBA00022722"/>
    </source>
</evidence>
<comment type="similarity">
    <text evidence="1">Belongs to the RecJ family.</text>
</comment>
<evidence type="ECO:0000313" key="11">
    <source>
        <dbReference type="Proteomes" id="UP000000814"/>
    </source>
</evidence>
<dbReference type="KEGG" id="cac:CA_C2232"/>
<dbReference type="InterPro" id="IPR038763">
    <property type="entry name" value="DHH_sf"/>
</dbReference>
<feature type="domain" description="DDH" evidence="7">
    <location>
        <begin position="77"/>
        <end position="223"/>
    </location>
</feature>
<dbReference type="PANTHER" id="PTHR30255:SF2">
    <property type="entry name" value="SINGLE-STRANDED-DNA-SPECIFIC EXONUCLEASE RECJ"/>
    <property type="match status" value="1"/>
</dbReference>
<dbReference type="InterPro" id="IPR041122">
    <property type="entry name" value="RecJ_OB"/>
</dbReference>
<evidence type="ECO:0000259" key="9">
    <source>
        <dbReference type="Pfam" id="PF17768"/>
    </source>
</evidence>
<name>Q97GY3_CLOAB</name>
<dbReference type="AlphaFoldDB" id="Q97GY3"/>
<dbReference type="Gene3D" id="3.90.1640.30">
    <property type="match status" value="1"/>
</dbReference>
<sequence length="587" mass="66817">MEKWFMKNIKADYKAIAKAFGISEVIGKLLINRGIKDVKLIDSFLNPRFEKMHNPKDMKDLKRASEILKSKIDSGKRIRIIGDYDVDGVISTYLLFTALKRCGADVDYDIPDRVKDGYGINIHIIEKCIEDSVDTIITCDNGIAAIEPINYAKECKLTVIVTDHHDIPFIEEENGQRSFISSNADAIINPKQKECKYPFKGLCGAGVVFKLIEVLYDEFKIHKKEFYGLSQFVAIATVCDVVDLVDENRILVKNGLKLLNETRNVGLRSLIRQTNIEDKKISTYHLGFVIGPCINATGRLDSAKRGIELLISENEDEASRLSKELFDFNNERKEMTQKGVDTAIDLIENTEMKNHRVFVIYVPEIHESIVGIVAGRIREKYNVPTIVLTKTENGAKGSGRSIEGYNMFEELIKCKDILLKFGGHPMAAGLSLEIENIDCLRERLNENTTLSAEDLIPKITLDMGMPLEYINYDFVKELNMLEPFGKSNPKPMFGEKKAKVVSARIIGKNHNVLKLKFLSKNRRYIDGIYFGDIEEFEKIVINNYGSEQMNKMYSGIENNIYLDIAFYPDINEYNGKVNIQIIVQHFR</sequence>
<dbReference type="GO" id="GO:0008409">
    <property type="term" value="F:5'-3' exonuclease activity"/>
    <property type="evidence" value="ECO:0007669"/>
    <property type="project" value="InterPro"/>
</dbReference>
<reference evidence="10 11" key="1">
    <citation type="journal article" date="2001" name="J. Bacteriol.">
        <title>Genome sequence and comparative analysis of the solvent-producing bacterium Clostridium acetobutylicum.</title>
        <authorList>
            <person name="Nolling J."/>
            <person name="Breton G."/>
            <person name="Omelchenko M.V."/>
            <person name="Makarova K.S."/>
            <person name="Zeng Q."/>
            <person name="Gibson R."/>
            <person name="Lee H.M."/>
            <person name="Dubois J."/>
            <person name="Qiu D."/>
            <person name="Hitti J."/>
            <person name="Wolf Y.I."/>
            <person name="Tatusov R.L."/>
            <person name="Sabathe F."/>
            <person name="Doucette-Stamm L."/>
            <person name="Soucaille P."/>
            <person name="Daly M.J."/>
            <person name="Bennett G.N."/>
            <person name="Koonin E.V."/>
            <person name="Smith D.R."/>
        </authorList>
    </citation>
    <scope>NUCLEOTIDE SEQUENCE [LARGE SCALE GENOMIC DNA]</scope>
    <source>
        <strain evidence="11">ATCC 824 / DSM 792 / JCM 1419 / LMG 5710 / VKM B-1787</strain>
    </source>
</reference>
<evidence type="ECO:0000256" key="4">
    <source>
        <dbReference type="ARBA" id="ARBA00022801"/>
    </source>
</evidence>
<dbReference type="STRING" id="272562.CA_C2232"/>
<keyword evidence="4" id="KW-0378">Hydrolase</keyword>
<dbReference type="InterPro" id="IPR003156">
    <property type="entry name" value="DHHA1_dom"/>
</dbReference>
<dbReference type="PANTHER" id="PTHR30255">
    <property type="entry name" value="SINGLE-STRANDED-DNA-SPECIFIC EXONUCLEASE RECJ"/>
    <property type="match status" value="1"/>
</dbReference>
<feature type="domain" description="RecJ OB" evidence="9">
    <location>
        <begin position="462"/>
        <end position="585"/>
    </location>
</feature>
<dbReference type="GO" id="GO:0003676">
    <property type="term" value="F:nucleic acid binding"/>
    <property type="evidence" value="ECO:0007669"/>
    <property type="project" value="InterPro"/>
</dbReference>
<keyword evidence="11" id="KW-1185">Reference proteome</keyword>
<dbReference type="NCBIfam" id="TIGR00644">
    <property type="entry name" value="recJ"/>
    <property type="match status" value="1"/>
</dbReference>
<keyword evidence="5 10" id="KW-0269">Exonuclease</keyword>
<dbReference type="PIR" id="B97175">
    <property type="entry name" value="B97175"/>
</dbReference>
<evidence type="ECO:0000256" key="6">
    <source>
        <dbReference type="SAM" id="Coils"/>
    </source>
</evidence>
<dbReference type="InterPro" id="IPR051673">
    <property type="entry name" value="SSDNA_exonuclease_RecJ"/>
</dbReference>
<dbReference type="Gene3D" id="3.10.310.30">
    <property type="match status" value="1"/>
</dbReference>
<dbReference type="GO" id="GO:0006310">
    <property type="term" value="P:DNA recombination"/>
    <property type="evidence" value="ECO:0007669"/>
    <property type="project" value="InterPro"/>
</dbReference>